<dbReference type="InParanoid" id="D7FWG7"/>
<sequence length="640" mass="73080">MPGVRVSIATSIFDYHVYDRVVGQRAGVHVWNSSHVDFAALKADKACGNGTKLIYYMSPGQVLSREFTSKDTHSSRGDLVVSYTKVNNLDTTNALRAIITTLILGFNAPSFTYGTDLILPAGMNAELRKVLLSASSTLADDAVGSPLSLKKQEAPPTGDEEQQELDLLRDYVLATASIHQLQKNVFIPELLAGLSYARNTEGVSFHNPAQWTHDHIFKEKSVWDIPLVKPHFSCALDINLSLQGLDVAEQIGNLVDSFRRGASCELGFEKMHKKHLNTKPHWEFGPLTSRDPTENERRKLERMPSLKDYHISVMFRTFFGDAVLFNVALPTVARYFPDAKEVVVVVEESDGELFEEIIKPHQNTAPFPIRVVTEPDIMDGHIQQKYSKLRADLYCEGDFILHLDSDVVLFEPLTYDHIFHWGKPVLPFRRYREEIITGQQLSACWRKGTSFAIGEDVVHEFSIFNTHVYPRKMYPAIRDFIAERHGIPFKEFMASRRGKCMSVKTLKKWTLEEQTLLLSDFNLMGAYLCVTCLGRTHSVRGASSSTSRYHMPDEMHWMATDPYDMQVDEWRRDVTRYAWVCQANGRHVPEDKPGEEQYIRGLLSISNFNECVGFKLFWKRNIMKNPESREPNPPQFLEEY</sequence>
<reference evidence="1 2" key="1">
    <citation type="journal article" date="2010" name="Nature">
        <title>The Ectocarpus genome and the independent evolution of multicellularity in brown algae.</title>
        <authorList>
            <person name="Cock J.M."/>
            <person name="Sterck L."/>
            <person name="Rouze P."/>
            <person name="Scornet D."/>
            <person name="Allen A.E."/>
            <person name="Amoutzias G."/>
            <person name="Anthouard V."/>
            <person name="Artiguenave F."/>
            <person name="Aury J.M."/>
            <person name="Badger J.H."/>
            <person name="Beszteri B."/>
            <person name="Billiau K."/>
            <person name="Bonnet E."/>
            <person name="Bothwell J.H."/>
            <person name="Bowler C."/>
            <person name="Boyen C."/>
            <person name="Brownlee C."/>
            <person name="Carrano C.J."/>
            <person name="Charrier B."/>
            <person name="Cho G.Y."/>
            <person name="Coelho S.M."/>
            <person name="Collen J."/>
            <person name="Corre E."/>
            <person name="Da Silva C."/>
            <person name="Delage L."/>
            <person name="Delaroque N."/>
            <person name="Dittami S.M."/>
            <person name="Doulbeau S."/>
            <person name="Elias M."/>
            <person name="Farnham G."/>
            <person name="Gachon C.M."/>
            <person name="Gschloessl B."/>
            <person name="Heesch S."/>
            <person name="Jabbari K."/>
            <person name="Jubin C."/>
            <person name="Kawai H."/>
            <person name="Kimura K."/>
            <person name="Kloareg B."/>
            <person name="Kupper F.C."/>
            <person name="Lang D."/>
            <person name="Le Bail A."/>
            <person name="Leblanc C."/>
            <person name="Lerouge P."/>
            <person name="Lohr M."/>
            <person name="Lopez P.J."/>
            <person name="Martens C."/>
            <person name="Maumus F."/>
            <person name="Michel G."/>
            <person name="Miranda-Saavedra D."/>
            <person name="Morales J."/>
            <person name="Moreau H."/>
            <person name="Motomura T."/>
            <person name="Nagasato C."/>
            <person name="Napoli C.A."/>
            <person name="Nelson D.R."/>
            <person name="Nyvall-Collen P."/>
            <person name="Peters A.F."/>
            <person name="Pommier C."/>
            <person name="Potin P."/>
            <person name="Poulain J."/>
            <person name="Quesneville H."/>
            <person name="Read B."/>
            <person name="Rensing S.A."/>
            <person name="Ritter A."/>
            <person name="Rousvoal S."/>
            <person name="Samanta M."/>
            <person name="Samson G."/>
            <person name="Schroeder D.C."/>
            <person name="Segurens B."/>
            <person name="Strittmatter M."/>
            <person name="Tonon T."/>
            <person name="Tregear J.W."/>
            <person name="Valentin K."/>
            <person name="von Dassow P."/>
            <person name="Yamagishi T."/>
            <person name="Van de Peer Y."/>
            <person name="Wincker P."/>
        </authorList>
    </citation>
    <scope>NUCLEOTIDE SEQUENCE [LARGE SCALE GENOMIC DNA]</scope>
    <source>
        <strain evidence="2">Ec32 / CCAP1310/4</strain>
    </source>
</reference>
<accession>D7FWG7</accession>
<evidence type="ECO:0000313" key="1">
    <source>
        <dbReference type="EMBL" id="CBJ32055.1"/>
    </source>
</evidence>
<organism evidence="1 2">
    <name type="scientific">Ectocarpus siliculosus</name>
    <name type="common">Brown alga</name>
    <name type="synonym">Conferva siliculosa</name>
    <dbReference type="NCBI Taxonomy" id="2880"/>
    <lineage>
        <taxon>Eukaryota</taxon>
        <taxon>Sar</taxon>
        <taxon>Stramenopiles</taxon>
        <taxon>Ochrophyta</taxon>
        <taxon>PX clade</taxon>
        <taxon>Phaeophyceae</taxon>
        <taxon>Ectocarpales</taxon>
        <taxon>Ectocarpaceae</taxon>
        <taxon>Ectocarpus</taxon>
    </lineage>
</organism>
<dbReference type="Proteomes" id="UP000002630">
    <property type="component" value="Unassembled WGS sequence"/>
</dbReference>
<keyword evidence="2" id="KW-1185">Reference proteome</keyword>
<protein>
    <submittedName>
        <fullName evidence="1">Uncharacterized protein</fullName>
    </submittedName>
</protein>
<name>D7FWG7_ECTSI</name>
<proteinExistence type="predicted"/>
<gene>
    <name evidence="1" type="ORF">Esi_0305_0029</name>
</gene>
<evidence type="ECO:0000313" key="2">
    <source>
        <dbReference type="Proteomes" id="UP000002630"/>
    </source>
</evidence>
<dbReference type="EMBL" id="FN649760">
    <property type="protein sequence ID" value="CBJ32055.1"/>
    <property type="molecule type" value="Genomic_DNA"/>
</dbReference>
<dbReference type="OrthoDB" id="10332246at2759"/>
<dbReference type="AlphaFoldDB" id="D7FWG7"/>